<dbReference type="STRING" id="406818.XBJ1_1575"/>
<name>D3V0Q2_XENBS</name>
<dbReference type="EMBL" id="FN667741">
    <property type="protein sequence ID" value="CBJ80701.1"/>
    <property type="molecule type" value="Genomic_DNA"/>
</dbReference>
<organism evidence="2 3">
    <name type="scientific">Xenorhabdus bovienii (strain SS-2004)</name>
    <name type="common">Xenorhabdus nematophila subsp. bovienii</name>
    <dbReference type="NCBI Taxonomy" id="406818"/>
    <lineage>
        <taxon>Bacteria</taxon>
        <taxon>Pseudomonadati</taxon>
        <taxon>Pseudomonadota</taxon>
        <taxon>Gammaproteobacteria</taxon>
        <taxon>Enterobacterales</taxon>
        <taxon>Morganellaceae</taxon>
        <taxon>Xenorhabdus</taxon>
    </lineage>
</organism>
<feature type="domain" description="Transposase IS66 central" evidence="1">
    <location>
        <begin position="16"/>
        <end position="53"/>
    </location>
</feature>
<dbReference type="PANTHER" id="PTHR33678:SF1">
    <property type="entry name" value="BLL1576 PROTEIN"/>
    <property type="match status" value="1"/>
</dbReference>
<evidence type="ECO:0000313" key="3">
    <source>
        <dbReference type="Proteomes" id="UP000002045"/>
    </source>
</evidence>
<evidence type="ECO:0000259" key="1">
    <source>
        <dbReference type="Pfam" id="PF03050"/>
    </source>
</evidence>
<dbReference type="AlphaFoldDB" id="D3V0Q2"/>
<protein>
    <submittedName>
        <fullName evidence="2">Putative transposase</fullName>
    </submittedName>
</protein>
<dbReference type="HOGENOM" id="CLU_2453932_0_0_6"/>
<accession>D3V0Q2</accession>
<dbReference type="PANTHER" id="PTHR33678">
    <property type="entry name" value="BLL1576 PROTEIN"/>
    <property type="match status" value="1"/>
</dbReference>
<dbReference type="eggNOG" id="COG4974">
    <property type="taxonomic scope" value="Bacteria"/>
</dbReference>
<dbReference type="Proteomes" id="UP000002045">
    <property type="component" value="Chromosome"/>
</dbReference>
<dbReference type="Pfam" id="PF03050">
    <property type="entry name" value="DDE_Tnp_IS66"/>
    <property type="match status" value="1"/>
</dbReference>
<dbReference type="InterPro" id="IPR052344">
    <property type="entry name" value="Transposase-related"/>
</dbReference>
<sequence length="89" mass="10023">MWTLYWCSSPTRSVSVREDGRLSIDNNRTERAIKPFVIGRNAWLFSHTPSGTQASEILYSVIETAKANGLIPFDYVMTGLDELCQPTPD</sequence>
<gene>
    <name evidence="2" type="ordered locus">XBJ1_1575</name>
</gene>
<dbReference type="KEGG" id="xbo:XBJ1_1575"/>
<dbReference type="InterPro" id="IPR004291">
    <property type="entry name" value="Transposase_IS66_central"/>
</dbReference>
<reference evidence="2" key="1">
    <citation type="journal article" date="2011" name="PLoS ONE">
        <title>The entomopathogenic bacterial endosymbionts xenorhabdus and photorhabdus: convergent lifestyles from divergent genomes.</title>
        <authorList>
            <person name="Chaston J.M."/>
            <person name="Suen G."/>
            <person name="Tucker S.L."/>
            <person name="Andersen A.W."/>
            <person name="Bhasin A."/>
            <person name="Bode E."/>
            <person name="Bode H.B."/>
            <person name="Brachmann A.O."/>
            <person name="Cowles C.E."/>
            <person name="Cowles K.N."/>
            <person name="Darby C."/>
            <person name="de Leon L."/>
            <person name="Drace K."/>
            <person name="Du Z."/>
            <person name="Givaudan A."/>
            <person name="Herbert Tran E.E."/>
            <person name="Jewell K.A."/>
            <person name="Knack J.J."/>
            <person name="Krasomil-Osterfeld K.C."/>
            <person name="Kukor R."/>
            <person name="Lanois A."/>
            <person name="Latreille P."/>
            <person name="Leimgruber N.K."/>
            <person name="Lipke C.M."/>
            <person name="Liu R."/>
            <person name="Lu X."/>
            <person name="Martens E.C."/>
            <person name="Marri P.R."/>
            <person name="Medigue C."/>
            <person name="Menard M.L."/>
            <person name="Miller N.M."/>
            <person name="Morales-Soto N."/>
            <person name="Norton S."/>
            <person name="Ogier J.C."/>
            <person name="Orchard S.S."/>
            <person name="Park D."/>
            <person name="Park Y."/>
            <person name="Qurollo B.A."/>
            <person name="Sugar D.R."/>
            <person name="Richards G.R."/>
            <person name="Rouy Z."/>
            <person name="Slominski B."/>
            <person name="Slominski K."/>
            <person name="Snyder H."/>
            <person name="Tjaden B.C."/>
            <person name="van der Hoeven R."/>
            <person name="Welch R.D."/>
            <person name="Wheeler C."/>
            <person name="Xiang B."/>
            <person name="Barbazuk B."/>
            <person name="Gaudriault S."/>
            <person name="Goodner B."/>
            <person name="Slater S.C."/>
            <person name="Forst S."/>
            <person name="Goldman B.S."/>
            <person name="Goodrich-Blair H."/>
        </authorList>
    </citation>
    <scope>NUCLEOTIDE SEQUENCE [LARGE SCALE GENOMIC DNA]</scope>
    <source>
        <strain evidence="2">SS-2004</strain>
    </source>
</reference>
<evidence type="ECO:0000313" key="2">
    <source>
        <dbReference type="EMBL" id="CBJ80701.1"/>
    </source>
</evidence>
<proteinExistence type="predicted"/>